<keyword evidence="1" id="KW-0472">Membrane</keyword>
<dbReference type="PROSITE" id="PS50125">
    <property type="entry name" value="GUANYLATE_CYCLASE_2"/>
    <property type="match status" value="1"/>
</dbReference>
<reference evidence="3" key="1">
    <citation type="submission" date="2020-12" db="EMBL/GenBank/DDBJ databases">
        <title>Ramlibacter sp. nov., isolated from a freshwater alga, Cryptomonas.</title>
        <authorList>
            <person name="Kim H.M."/>
            <person name="Jeon C.O."/>
        </authorList>
    </citation>
    <scope>NUCLEOTIDE SEQUENCE</scope>
    <source>
        <strain evidence="3">CrO1</strain>
    </source>
</reference>
<accession>A0A934UPZ7</accession>
<feature type="transmembrane region" description="Helical" evidence="1">
    <location>
        <begin position="405"/>
        <end position="424"/>
    </location>
</feature>
<evidence type="ECO:0000313" key="4">
    <source>
        <dbReference type="Proteomes" id="UP000617041"/>
    </source>
</evidence>
<dbReference type="RefSeq" id="WP_200786112.1">
    <property type="nucleotide sequence ID" value="NZ_JAEDAO010000001.1"/>
</dbReference>
<dbReference type="SMART" id="SM01080">
    <property type="entry name" value="CHASE2"/>
    <property type="match status" value="1"/>
</dbReference>
<keyword evidence="4" id="KW-1185">Reference proteome</keyword>
<feature type="transmembrane region" description="Helical" evidence="1">
    <location>
        <begin position="430"/>
        <end position="452"/>
    </location>
</feature>
<dbReference type="CDD" id="cd07302">
    <property type="entry name" value="CHD"/>
    <property type="match status" value="1"/>
</dbReference>
<protein>
    <submittedName>
        <fullName evidence="3">Adenylate/guanylate cyclase domain-containing protein</fullName>
    </submittedName>
</protein>
<dbReference type="InterPro" id="IPR029787">
    <property type="entry name" value="Nucleotide_cyclase"/>
</dbReference>
<dbReference type="InterPro" id="IPR050697">
    <property type="entry name" value="Adenylyl/Guanylyl_Cyclase_3/4"/>
</dbReference>
<dbReference type="InterPro" id="IPR007890">
    <property type="entry name" value="CHASE2"/>
</dbReference>
<dbReference type="GO" id="GO:0006171">
    <property type="term" value="P:cAMP biosynthetic process"/>
    <property type="evidence" value="ECO:0007669"/>
    <property type="project" value="TreeGrafter"/>
</dbReference>
<keyword evidence="1" id="KW-1133">Transmembrane helix</keyword>
<dbReference type="InterPro" id="IPR001054">
    <property type="entry name" value="A/G_cyclase"/>
</dbReference>
<dbReference type="PANTHER" id="PTHR43081:SF1">
    <property type="entry name" value="ADENYLATE CYCLASE, TERMINAL-DIFFERENTIATION SPECIFIC"/>
    <property type="match status" value="1"/>
</dbReference>
<dbReference type="Gene3D" id="3.30.70.1230">
    <property type="entry name" value="Nucleotide cyclase"/>
    <property type="match status" value="1"/>
</dbReference>
<proteinExistence type="predicted"/>
<name>A0A934UPZ7_9BURK</name>
<keyword evidence="1" id="KW-0812">Transmembrane</keyword>
<evidence type="ECO:0000259" key="2">
    <source>
        <dbReference type="PROSITE" id="PS50125"/>
    </source>
</evidence>
<dbReference type="PANTHER" id="PTHR43081">
    <property type="entry name" value="ADENYLATE CYCLASE, TERMINAL-DIFFERENTIATION SPECIFIC-RELATED"/>
    <property type="match status" value="1"/>
</dbReference>
<dbReference type="GO" id="GO:0035556">
    <property type="term" value="P:intracellular signal transduction"/>
    <property type="evidence" value="ECO:0007669"/>
    <property type="project" value="InterPro"/>
</dbReference>
<dbReference type="SUPFAM" id="SSF55073">
    <property type="entry name" value="Nucleotide cyclase"/>
    <property type="match status" value="1"/>
</dbReference>
<evidence type="ECO:0000313" key="3">
    <source>
        <dbReference type="EMBL" id="MBK0391286.1"/>
    </source>
</evidence>
<evidence type="ECO:0000256" key="1">
    <source>
        <dbReference type="SAM" id="Phobius"/>
    </source>
</evidence>
<comment type="caution">
    <text evidence="3">The sequence shown here is derived from an EMBL/GenBank/DDBJ whole genome shotgun (WGS) entry which is preliminary data.</text>
</comment>
<sequence length="749" mass="82603">MGLLARHWTRIAVTLLPLLLALLHATGTVPLTALERLDLALYDARLRATMPKTMDQRIVIVDLDEKSLAEVGRWPWSRNRLAELTDELFDRQQVAMLGFDVVFAEPDDSSGLSRLRQLSQGELKDQVGFTDRLNQLAPSLDYDGLFAKALKNRPVVLGYYLTSDRDGRTSGVLPAPVLRREQFQGRPVRLFSWTGYGANIETLAKAAPLAGYFNPVSDLDGVVRAVPLLAEYNDQFYEPLSLAMFRVLAGGPSVEPGLPKEKLAGRSYQGLESVNLRLGQKTLGLPIDARGATLIPYRGYGGPNGGSFRYVSASDVVHKRLQPGELKGKIVLVGTSAPGLQDQRSTPVGESYPGVEAHANLVAGMLDGNLPASPDYAAGYDAVMLLVAGLLLAFLLPLISAPRAIALSAGVLATLIGLNLWLYVGSGLVMPLAASITMTFTAFALNMSYGYFIESRSKRELANLFGTYVPPELVDEMVKDPDSYSMKAANKELTVMFCDMRGFTKMSERMEPVQLQGLLNEVFNRLTDIIRRNRGTIDKYMGDCVMAFWGAPVETAEHAHLATKTALEMANEVRHINEEHRAKGLPEIGVGIGLNTGMMCVGDMGSDIRRSYTVIGDSVNLGSRLEGLSKAYGVDIVVSESTRKLAPDFAWQELDRVRVKGKEQAVAIYWPLAPADRVERTHQDELKAWGAFLKAYRSQDWDQCDVLLLNLQRMNPKKYLYELYSERVASMRLLPFDPAWDGATNFETK</sequence>
<dbReference type="AlphaFoldDB" id="A0A934UPZ7"/>
<dbReference type="Pfam" id="PF05226">
    <property type="entry name" value="CHASE2"/>
    <property type="match status" value="1"/>
</dbReference>
<dbReference type="Pfam" id="PF00211">
    <property type="entry name" value="Guanylate_cyc"/>
    <property type="match status" value="1"/>
</dbReference>
<dbReference type="EMBL" id="JAEDAO010000001">
    <property type="protein sequence ID" value="MBK0391286.1"/>
    <property type="molecule type" value="Genomic_DNA"/>
</dbReference>
<dbReference type="GO" id="GO:0004016">
    <property type="term" value="F:adenylate cyclase activity"/>
    <property type="evidence" value="ECO:0007669"/>
    <property type="project" value="UniProtKB-ARBA"/>
</dbReference>
<organism evidence="3 4">
    <name type="scientific">Ramlibacter algicola</name>
    <dbReference type="NCBI Taxonomy" id="2795217"/>
    <lineage>
        <taxon>Bacteria</taxon>
        <taxon>Pseudomonadati</taxon>
        <taxon>Pseudomonadota</taxon>
        <taxon>Betaproteobacteria</taxon>
        <taxon>Burkholderiales</taxon>
        <taxon>Comamonadaceae</taxon>
        <taxon>Ramlibacter</taxon>
    </lineage>
</organism>
<gene>
    <name evidence="3" type="ORF">I8E28_01665</name>
</gene>
<dbReference type="Proteomes" id="UP000617041">
    <property type="component" value="Unassembled WGS sequence"/>
</dbReference>
<feature type="transmembrane region" description="Helical" evidence="1">
    <location>
        <begin position="377"/>
        <end position="398"/>
    </location>
</feature>
<feature type="domain" description="Guanylate cyclase" evidence="2">
    <location>
        <begin position="494"/>
        <end position="626"/>
    </location>
</feature>
<dbReference type="SMART" id="SM00044">
    <property type="entry name" value="CYCc"/>
    <property type="match status" value="1"/>
</dbReference>